<keyword evidence="5" id="KW-0119">Carbohydrate metabolism</keyword>
<dbReference type="Pfam" id="PF04794">
    <property type="entry name" value="YdjC"/>
    <property type="match status" value="1"/>
</dbReference>
<dbReference type="InterPro" id="IPR011330">
    <property type="entry name" value="Glyco_hydro/deAcase_b/a-brl"/>
</dbReference>
<comment type="caution">
    <text evidence="6">The sequence shown here is derived from an EMBL/GenBank/DDBJ whole genome shotgun (WGS) entry which is preliminary data.</text>
</comment>
<evidence type="ECO:0000256" key="3">
    <source>
        <dbReference type="ARBA" id="ARBA00022801"/>
    </source>
</evidence>
<keyword evidence="2" id="KW-0479">Metal-binding</keyword>
<dbReference type="SUPFAM" id="SSF88713">
    <property type="entry name" value="Glycoside hydrolase/deacetylase"/>
    <property type="match status" value="1"/>
</dbReference>
<organism evidence="6 7">
    <name type="scientific">Aerococcus christensenii</name>
    <dbReference type="NCBI Taxonomy" id="87541"/>
    <lineage>
        <taxon>Bacteria</taxon>
        <taxon>Bacillati</taxon>
        <taxon>Bacillota</taxon>
        <taxon>Bacilli</taxon>
        <taxon>Lactobacillales</taxon>
        <taxon>Aerococcaceae</taxon>
        <taxon>Aerococcus</taxon>
    </lineage>
</organism>
<evidence type="ECO:0000313" key="6">
    <source>
        <dbReference type="EMBL" id="KXB37838.1"/>
    </source>
</evidence>
<evidence type="ECO:0000256" key="1">
    <source>
        <dbReference type="ARBA" id="ARBA00001946"/>
    </source>
</evidence>
<dbReference type="Gene3D" id="3.20.20.370">
    <property type="entry name" value="Glycoside hydrolase/deacetylase"/>
    <property type="match status" value="1"/>
</dbReference>
<accession>A0A133Y3R0</accession>
<dbReference type="GO" id="GO:0005975">
    <property type="term" value="P:carbohydrate metabolic process"/>
    <property type="evidence" value="ECO:0007669"/>
    <property type="project" value="InterPro"/>
</dbReference>
<dbReference type="EMBL" id="LSCQ01000018">
    <property type="protein sequence ID" value="KXB37838.1"/>
    <property type="molecule type" value="Genomic_DNA"/>
</dbReference>
<dbReference type="PANTHER" id="PTHR31609">
    <property type="entry name" value="YDJC DEACETYLASE FAMILY MEMBER"/>
    <property type="match status" value="1"/>
</dbReference>
<dbReference type="OrthoDB" id="9774177at2"/>
<evidence type="ECO:0000256" key="4">
    <source>
        <dbReference type="ARBA" id="ARBA00022842"/>
    </source>
</evidence>
<protein>
    <submittedName>
        <fullName evidence="6">YdjC-like protein</fullName>
    </submittedName>
</protein>
<name>A0A133Y3R0_9LACT</name>
<dbReference type="RefSeq" id="WP_060936436.1">
    <property type="nucleotide sequence ID" value="NZ_JASOZP010000001.1"/>
</dbReference>
<reference evidence="6 7" key="1">
    <citation type="submission" date="2016-01" db="EMBL/GenBank/DDBJ databases">
        <authorList>
            <person name="Oliw E.H."/>
        </authorList>
    </citation>
    <scope>NUCLEOTIDE SEQUENCE [LARGE SCALE GENOMIC DNA]</scope>
    <source>
        <strain evidence="6 7">KA00635</strain>
    </source>
</reference>
<dbReference type="Proteomes" id="UP000070422">
    <property type="component" value="Unassembled WGS sequence"/>
</dbReference>
<dbReference type="GO" id="GO:0019213">
    <property type="term" value="F:deacetylase activity"/>
    <property type="evidence" value="ECO:0007669"/>
    <property type="project" value="TreeGrafter"/>
</dbReference>
<keyword evidence="3" id="KW-0378">Hydrolase</keyword>
<evidence type="ECO:0000256" key="5">
    <source>
        <dbReference type="ARBA" id="ARBA00023277"/>
    </source>
</evidence>
<gene>
    <name evidence="6" type="ORF">HMPREF3187_00315</name>
</gene>
<comment type="cofactor">
    <cofactor evidence="1">
        <name>Mg(2+)</name>
        <dbReference type="ChEBI" id="CHEBI:18420"/>
    </cofactor>
</comment>
<dbReference type="PATRIC" id="fig|87541.4.peg.315"/>
<keyword evidence="4" id="KW-0460">Magnesium</keyword>
<dbReference type="AlphaFoldDB" id="A0A133Y3R0"/>
<evidence type="ECO:0000256" key="2">
    <source>
        <dbReference type="ARBA" id="ARBA00022723"/>
    </source>
</evidence>
<dbReference type="PANTHER" id="PTHR31609:SF1">
    <property type="entry name" value="CARBOHYDRATE DEACETYLASE"/>
    <property type="match status" value="1"/>
</dbReference>
<sequence>MNLIINGDDFGLSHGCNLAIIDSYTKGIMTSASLMVNMPDTEEAVRMWKKNSALSLGIHLNVTVGMPILEHLNTITQLNGAFNKRILIADQSEINEEELKKECEAQINRFIQLTGKIPDHINSHHGIEAVPGGEKVLQDLAVKYKVPIRELTHISKKEKICYRTNYEIPHKCCLYPKIQNADELILNFSKESIESNRTYELLGHPGYVDFGLLKKSSLTIGRCIDANLFNNEVIKLWVKQNHIQLISYKELPVKERK</sequence>
<proteinExistence type="predicted"/>
<dbReference type="STRING" id="87541.AWM71_02645"/>
<evidence type="ECO:0000313" key="7">
    <source>
        <dbReference type="Proteomes" id="UP000070422"/>
    </source>
</evidence>
<dbReference type="InterPro" id="IPR006879">
    <property type="entry name" value="YdjC-like"/>
</dbReference>
<dbReference type="GO" id="GO:0046872">
    <property type="term" value="F:metal ion binding"/>
    <property type="evidence" value="ECO:0007669"/>
    <property type="project" value="UniProtKB-KW"/>
</dbReference>
<dbReference type="GO" id="GO:0016787">
    <property type="term" value="F:hydrolase activity"/>
    <property type="evidence" value="ECO:0007669"/>
    <property type="project" value="UniProtKB-KW"/>
</dbReference>